<accession>A0A0C2ID05</accession>
<feature type="region of interest" description="Disordered" evidence="1">
    <location>
        <begin position="343"/>
        <end position="494"/>
    </location>
</feature>
<evidence type="ECO:0000313" key="3">
    <source>
        <dbReference type="EMBL" id="KIH87136.1"/>
    </source>
</evidence>
<dbReference type="EMBL" id="AWTV01000010">
    <property type="protein sequence ID" value="KIH87136.1"/>
    <property type="molecule type" value="Genomic_DNA"/>
</dbReference>
<comment type="caution">
    <text evidence="3">The sequence shown here is derived from an EMBL/GenBank/DDBJ whole genome shotgun (WGS) entry which is preliminary data.</text>
</comment>
<sequence length="715" mass="70967">MTIEGKPPPARPMQMATATAADSTKTVAQQPAIEPRPAATIDASQASLRGGNLTALVGIVGRVVAVHHAIAGHVAGAATAAVVPATAEFLGHRGRGKLPRGRLLGKQPVERGVGAALGLGQTQPGPEPDGRRQQGPDEADGALEVEGAGVQQVGLGDVGGDGGGVVGVAGEADGALAQAGGADLGGHGPAELADGQLEHKGPGERQGGLDEADGDDGASAVQQPQHADGRQEAGHGGHAAQEDGAAAVARHEDEPVAEGADERETRAARVEQVRGVRGQADLLEEVGRVVRKGRAGQDLRGKGHAGDFRAAALGAAEAVGIRRLGGAHGGLFHGVGPLDGGQRGVNVGARDGRRCRRGRRLQARQGLARRRPPARAHEVPRRLGRKAQHGEDDDGPQPLQGKGDAKGPLVVGAAVDEGGQDGGGDELAQDEAHVGPGGQVAAEGGGQQLGGVGGGGRGEDAPGEAAEQLADEEHGDGRGEEGEADEGAEDGEGGEEDALVAVAGDEVAVEGGADKAADGGGVGEGGHPGGGELVLAVLVDELAVLGSEGGIGEEVADAGSVRERDETPENGLAVDADGLADGEVGVDVHVGVDVDVEVEVEAEAEADVGGRGACGTSQRRRPTDQALPLAGHIVVVVVDTITMAVTVVIVVTIVTITVTVIVVVVGSQCKGIVFGAAGLVAGASAARAARWGGGGGHGGMRLVTASSWCRRCRVS</sequence>
<protein>
    <submittedName>
        <fullName evidence="3">Uncharacterized protein</fullName>
    </submittedName>
</protein>
<reference evidence="3 4" key="1">
    <citation type="journal article" date="2014" name="BMC Genomics">
        <title>Comparative genomics of the major fungal agents of human and animal Sporotrichosis: Sporothrix schenckii and Sporothrix brasiliensis.</title>
        <authorList>
            <person name="Teixeira M.M."/>
            <person name="de Almeida L.G."/>
            <person name="Kubitschek-Barreira P."/>
            <person name="Alves F.L."/>
            <person name="Kioshima E.S."/>
            <person name="Abadio A.K."/>
            <person name="Fernandes L."/>
            <person name="Derengowski L.S."/>
            <person name="Ferreira K.S."/>
            <person name="Souza R.C."/>
            <person name="Ruiz J.C."/>
            <person name="de Andrade N.C."/>
            <person name="Paes H.C."/>
            <person name="Nicola A.M."/>
            <person name="Albuquerque P."/>
            <person name="Gerber A.L."/>
            <person name="Martins V.P."/>
            <person name="Peconick L.D."/>
            <person name="Neto A.V."/>
            <person name="Chaucanez C.B."/>
            <person name="Silva P.A."/>
            <person name="Cunha O.L."/>
            <person name="de Oliveira F.F."/>
            <person name="dos Santos T.C."/>
            <person name="Barros A.L."/>
            <person name="Soares M.A."/>
            <person name="de Oliveira L.M."/>
            <person name="Marini M.M."/>
            <person name="Villalobos-Duno H."/>
            <person name="Cunha M.M."/>
            <person name="de Hoog S."/>
            <person name="da Silveira J.F."/>
            <person name="Henrissat B."/>
            <person name="Nino-Vega G.A."/>
            <person name="Cisalpino P.S."/>
            <person name="Mora-Montes H.M."/>
            <person name="Almeida S.R."/>
            <person name="Stajich J.E."/>
            <person name="Lopes-Bezerra L.M."/>
            <person name="Vasconcelos A.T."/>
            <person name="Felipe M.S."/>
        </authorList>
    </citation>
    <scope>NUCLEOTIDE SEQUENCE [LARGE SCALE GENOMIC DNA]</scope>
    <source>
        <strain evidence="3 4">5110</strain>
    </source>
</reference>
<feature type="region of interest" description="Disordered" evidence="1">
    <location>
        <begin position="116"/>
        <end position="139"/>
    </location>
</feature>
<keyword evidence="4" id="KW-1185">Reference proteome</keyword>
<keyword evidence="2" id="KW-0812">Transmembrane</keyword>
<dbReference type="AlphaFoldDB" id="A0A0C2ID05"/>
<dbReference type="OrthoDB" id="10671703at2759"/>
<dbReference type="VEuPathDB" id="FungiDB:SPBR_04681"/>
<feature type="compositionally biased region" description="Basic and acidic residues" evidence="1">
    <location>
        <begin position="471"/>
        <end position="481"/>
    </location>
</feature>
<organism evidence="3 4">
    <name type="scientific">Sporothrix brasiliensis 5110</name>
    <dbReference type="NCBI Taxonomy" id="1398154"/>
    <lineage>
        <taxon>Eukaryota</taxon>
        <taxon>Fungi</taxon>
        <taxon>Dikarya</taxon>
        <taxon>Ascomycota</taxon>
        <taxon>Pezizomycotina</taxon>
        <taxon>Sordariomycetes</taxon>
        <taxon>Sordariomycetidae</taxon>
        <taxon>Ophiostomatales</taxon>
        <taxon>Ophiostomataceae</taxon>
        <taxon>Sporothrix</taxon>
    </lineage>
</organism>
<dbReference type="HOGENOM" id="CLU_386448_0_0_1"/>
<dbReference type="Proteomes" id="UP000031575">
    <property type="component" value="Unassembled WGS sequence"/>
</dbReference>
<proteinExistence type="predicted"/>
<dbReference type="RefSeq" id="XP_040615146.1">
    <property type="nucleotide sequence ID" value="XM_040762958.1"/>
</dbReference>
<feature type="compositionally biased region" description="Basic and acidic residues" evidence="1">
    <location>
        <begin position="249"/>
        <end position="270"/>
    </location>
</feature>
<feature type="region of interest" description="Disordered" evidence="1">
    <location>
        <begin position="179"/>
        <end position="270"/>
    </location>
</feature>
<dbReference type="GeneID" id="63677879"/>
<evidence type="ECO:0000256" key="1">
    <source>
        <dbReference type="SAM" id="MobiDB-lite"/>
    </source>
</evidence>
<gene>
    <name evidence="3" type="ORF">SPBR_04681</name>
</gene>
<keyword evidence="2" id="KW-1133">Transmembrane helix</keyword>
<name>A0A0C2ID05_9PEZI</name>
<evidence type="ECO:0000313" key="4">
    <source>
        <dbReference type="Proteomes" id="UP000031575"/>
    </source>
</evidence>
<keyword evidence="2" id="KW-0472">Membrane</keyword>
<feature type="transmembrane region" description="Helical" evidence="2">
    <location>
        <begin position="641"/>
        <end position="665"/>
    </location>
</feature>
<feature type="compositionally biased region" description="Basic residues" evidence="1">
    <location>
        <begin position="353"/>
        <end position="374"/>
    </location>
</feature>
<evidence type="ECO:0000256" key="2">
    <source>
        <dbReference type="SAM" id="Phobius"/>
    </source>
</evidence>
<feature type="compositionally biased region" description="Gly residues" evidence="1">
    <location>
        <begin position="435"/>
        <end position="456"/>
    </location>
</feature>
<feature type="compositionally biased region" description="Acidic residues" evidence="1">
    <location>
        <begin position="482"/>
        <end position="494"/>
    </location>
</feature>